<proteinExistence type="predicted"/>
<dbReference type="EMBL" id="OW240912">
    <property type="protein sequence ID" value="CAH2218943.1"/>
    <property type="molecule type" value="Genomic_DNA"/>
</dbReference>
<organism evidence="1 2">
    <name type="scientific">Pelobates cultripes</name>
    <name type="common">Western spadefoot toad</name>
    <dbReference type="NCBI Taxonomy" id="61616"/>
    <lineage>
        <taxon>Eukaryota</taxon>
        <taxon>Metazoa</taxon>
        <taxon>Chordata</taxon>
        <taxon>Craniata</taxon>
        <taxon>Vertebrata</taxon>
        <taxon>Euteleostomi</taxon>
        <taxon>Amphibia</taxon>
        <taxon>Batrachia</taxon>
        <taxon>Anura</taxon>
        <taxon>Pelobatoidea</taxon>
        <taxon>Pelobatidae</taxon>
        <taxon>Pelobates</taxon>
    </lineage>
</organism>
<evidence type="ECO:0000313" key="1">
    <source>
        <dbReference type="EMBL" id="CAH2218943.1"/>
    </source>
</evidence>
<dbReference type="AlphaFoldDB" id="A0AAD1QXR3"/>
<sequence>MTLTNTEGKAHKVVIRGQLISRASFLNRTTQKLHLTPYKLRDLNTAQFLHPNTALSIEIEQITNQLNDLLLQQIALTPQTLKLRHYTQENRAGKKLASLLRHQQTQSKIQYLITNTGRKIYSPLDINAETAAYYQDLYNLKDDPQTNQPTQDEIRKFLSQIHL</sequence>
<protein>
    <submittedName>
        <fullName evidence="1">Uncharacterized protein</fullName>
    </submittedName>
</protein>
<gene>
    <name evidence="1" type="ORF">PECUL_23A043787</name>
</gene>
<dbReference type="Proteomes" id="UP001295444">
    <property type="component" value="Chromosome 01"/>
</dbReference>
<evidence type="ECO:0000313" key="2">
    <source>
        <dbReference type="Proteomes" id="UP001295444"/>
    </source>
</evidence>
<keyword evidence="2" id="KW-1185">Reference proteome</keyword>
<reference evidence="1" key="1">
    <citation type="submission" date="2022-03" db="EMBL/GenBank/DDBJ databases">
        <authorList>
            <person name="Alioto T."/>
            <person name="Alioto T."/>
            <person name="Gomez Garrido J."/>
        </authorList>
    </citation>
    <scope>NUCLEOTIDE SEQUENCE</scope>
</reference>
<name>A0AAD1QXR3_PELCU</name>
<accession>A0AAD1QXR3</accession>